<evidence type="ECO:0000313" key="5">
    <source>
        <dbReference type="Proteomes" id="UP000663870"/>
    </source>
</evidence>
<feature type="region of interest" description="Disordered" evidence="2">
    <location>
        <begin position="538"/>
        <end position="567"/>
    </location>
</feature>
<proteinExistence type="predicted"/>
<reference evidence="4" key="1">
    <citation type="submission" date="2021-02" db="EMBL/GenBank/DDBJ databases">
        <authorList>
            <person name="Nowell W R."/>
        </authorList>
    </citation>
    <scope>NUCLEOTIDE SEQUENCE</scope>
</reference>
<dbReference type="InterPro" id="IPR000938">
    <property type="entry name" value="CAP-Gly_domain"/>
</dbReference>
<sequence>MSSKLERPSSLHDLIDDIIETPSSSNPISFRLRNTSKALQNRNYLSFSSIPSLFDKSRFEQTGHSLITLTNELHDHAHVTLPRSNSSIISMSNDDRRKEIDLIIKYLYDGKLLTTINDDHAVSDVSDPSMHMLNKGPITTTTTTTTPIVKNDEENNNNVGNIDFLPLDIDTSTLQRELQEKELDIIHLHKEIQELQLENKLLKAKVPTVYSNDYASNNSEIEALRREKEILQNELHTSQELIAKFQQQQQHSVRSNKIDEITLQQKEILEKKLKFYEKQMRTLTDENEKLKQNLHQTERIIAQYKRENEELQQKVTEAKKHNDELFFQEFNSFRNDLKMLKQRNNELCEQNLRLQQEKLNFSWHSSTHEQQQQQQQQMPSSSSLKISNSDTKNLKISRSESPNISEASDSTNYLATVSIDRYHTRLSPSAHRSRTVDENHHCYRTKKYNSFIGHEDIHRNNSMTPLSKSVDQQFNFHSSKIQRAIQWNEENIPKNEDRLFLLDITNYDDDHQTINNTKSSSHFYQSNYPVHRSMTFNEHQHHSQRSMNNDTNNHRDDRRQSRKHIEIATPRRPYAPLSISDIHLNDLIKFTRPGGKISKGIVKYIGSLPSKTGQYLGLELENEESKHDGVYQDKRLFQCKPNKGIFIGFNKVIMAWSGT</sequence>
<organism evidence="4 5">
    <name type="scientific">Rotaria sordida</name>
    <dbReference type="NCBI Taxonomy" id="392033"/>
    <lineage>
        <taxon>Eukaryota</taxon>
        <taxon>Metazoa</taxon>
        <taxon>Spiralia</taxon>
        <taxon>Gnathifera</taxon>
        <taxon>Rotifera</taxon>
        <taxon>Eurotatoria</taxon>
        <taxon>Bdelloidea</taxon>
        <taxon>Philodinida</taxon>
        <taxon>Philodinidae</taxon>
        <taxon>Rotaria</taxon>
    </lineage>
</organism>
<feature type="coiled-coil region" evidence="1">
    <location>
        <begin position="178"/>
        <end position="357"/>
    </location>
</feature>
<keyword evidence="5" id="KW-1185">Reference proteome</keyword>
<feature type="domain" description="CAP-Gly" evidence="3">
    <location>
        <begin position="606"/>
        <end position="648"/>
    </location>
</feature>
<dbReference type="Proteomes" id="UP000663870">
    <property type="component" value="Unassembled WGS sequence"/>
</dbReference>
<dbReference type="Gene3D" id="2.30.30.190">
    <property type="entry name" value="CAP Gly-rich-like domain"/>
    <property type="match status" value="1"/>
</dbReference>
<evidence type="ECO:0000256" key="2">
    <source>
        <dbReference type="SAM" id="MobiDB-lite"/>
    </source>
</evidence>
<gene>
    <name evidence="4" type="ORF">JXQ802_LOCUS30069</name>
</gene>
<dbReference type="InterPro" id="IPR036859">
    <property type="entry name" value="CAP-Gly_dom_sf"/>
</dbReference>
<accession>A0A815EIG3</accession>
<dbReference type="AlphaFoldDB" id="A0A815EIG3"/>
<dbReference type="PROSITE" id="PS50245">
    <property type="entry name" value="CAP_GLY_2"/>
    <property type="match status" value="1"/>
</dbReference>
<dbReference type="SMART" id="SM01052">
    <property type="entry name" value="CAP_GLY"/>
    <property type="match status" value="1"/>
</dbReference>
<dbReference type="EMBL" id="CAJNOL010001204">
    <property type="protein sequence ID" value="CAF1311909.1"/>
    <property type="molecule type" value="Genomic_DNA"/>
</dbReference>
<dbReference type="Pfam" id="PF01302">
    <property type="entry name" value="CAP_GLY"/>
    <property type="match status" value="1"/>
</dbReference>
<comment type="caution">
    <text evidence="4">The sequence shown here is derived from an EMBL/GenBank/DDBJ whole genome shotgun (WGS) entry which is preliminary data.</text>
</comment>
<dbReference type="SUPFAM" id="SSF74924">
    <property type="entry name" value="Cap-Gly domain"/>
    <property type="match status" value="1"/>
</dbReference>
<keyword evidence="1" id="KW-0175">Coiled coil</keyword>
<name>A0A815EIG3_9BILA</name>
<evidence type="ECO:0000256" key="1">
    <source>
        <dbReference type="SAM" id="Coils"/>
    </source>
</evidence>
<evidence type="ECO:0000259" key="3">
    <source>
        <dbReference type="PROSITE" id="PS50245"/>
    </source>
</evidence>
<protein>
    <recommendedName>
        <fullName evidence="3">CAP-Gly domain-containing protein</fullName>
    </recommendedName>
</protein>
<feature type="compositionally biased region" description="Basic and acidic residues" evidence="2">
    <location>
        <begin position="552"/>
        <end position="566"/>
    </location>
</feature>
<feature type="region of interest" description="Disordered" evidence="2">
    <location>
        <begin position="363"/>
        <end position="408"/>
    </location>
</feature>
<feature type="compositionally biased region" description="Polar residues" evidence="2">
    <location>
        <begin position="378"/>
        <end position="408"/>
    </location>
</feature>
<evidence type="ECO:0000313" key="4">
    <source>
        <dbReference type="EMBL" id="CAF1311909.1"/>
    </source>
</evidence>